<reference evidence="3" key="1">
    <citation type="journal article" date="2021" name="Syst. Appl. Microbiol.">
        <title>Roseomonas hellenica sp. nov., isolated from roots of wild-growing Alkanna tinctoria.</title>
        <authorList>
            <person name="Rat A."/>
            <person name="Naranjo H.D."/>
            <person name="Lebbe L."/>
            <person name="Cnockaert M."/>
            <person name="Krigas N."/>
            <person name="Grigoriadou K."/>
            <person name="Maloupa E."/>
            <person name="Willems A."/>
        </authorList>
    </citation>
    <scope>NUCLEOTIDE SEQUENCE [LARGE SCALE GENOMIC DNA]</scope>
    <source>
        <strain evidence="3">LMG 31159</strain>
    </source>
</reference>
<dbReference type="EMBL" id="JAAEDI010000034">
    <property type="protein sequence ID" value="MBR0652780.1"/>
    <property type="molecule type" value="Genomic_DNA"/>
</dbReference>
<proteinExistence type="predicted"/>
<dbReference type="PANTHER" id="PTHR36505">
    <property type="entry name" value="BLR1072 PROTEIN"/>
    <property type="match status" value="1"/>
</dbReference>
<protein>
    <submittedName>
        <fullName evidence="2">PRC-barrel domain containing protein</fullName>
    </submittedName>
</protein>
<dbReference type="SUPFAM" id="SSF50346">
    <property type="entry name" value="PRC-barrel domain"/>
    <property type="match status" value="1"/>
</dbReference>
<evidence type="ECO:0000259" key="1">
    <source>
        <dbReference type="Pfam" id="PF05239"/>
    </source>
</evidence>
<keyword evidence="3" id="KW-1185">Reference proteome</keyword>
<dbReference type="InterPro" id="IPR027275">
    <property type="entry name" value="PRC-brl_dom"/>
</dbReference>
<name>A0ABS5EP19_9PROT</name>
<evidence type="ECO:0000313" key="2">
    <source>
        <dbReference type="EMBL" id="MBR0652780.1"/>
    </source>
</evidence>
<dbReference type="Pfam" id="PF05239">
    <property type="entry name" value="PRC"/>
    <property type="match status" value="1"/>
</dbReference>
<organism evidence="2 3">
    <name type="scientific">Neoroseomonas terrae</name>
    <dbReference type="NCBI Taxonomy" id="424799"/>
    <lineage>
        <taxon>Bacteria</taxon>
        <taxon>Pseudomonadati</taxon>
        <taxon>Pseudomonadota</taxon>
        <taxon>Alphaproteobacteria</taxon>
        <taxon>Acetobacterales</taxon>
        <taxon>Acetobacteraceae</taxon>
        <taxon>Neoroseomonas</taxon>
    </lineage>
</organism>
<evidence type="ECO:0000313" key="3">
    <source>
        <dbReference type="Proteomes" id="UP000698752"/>
    </source>
</evidence>
<gene>
    <name evidence="2" type="ORF">GXW78_24195</name>
</gene>
<dbReference type="Proteomes" id="UP000698752">
    <property type="component" value="Unassembled WGS sequence"/>
</dbReference>
<feature type="domain" description="PRC-barrel" evidence="1">
    <location>
        <begin position="20"/>
        <end position="82"/>
    </location>
</feature>
<comment type="caution">
    <text evidence="2">The sequence shown here is derived from an EMBL/GenBank/DDBJ whole genome shotgun (WGS) entry which is preliminary data.</text>
</comment>
<sequence>MSDRMAGKGVALNETQQLISSDKVEGTSVYGADRKKIGSIYTLMVDKVSGRVSYAVVSFGGFLGIGDDYYPLPWNSLTYDIDLAGYTTSITREQLENAPHYRVDETPWDRPGYGRSVYDYYGQPII</sequence>
<dbReference type="RefSeq" id="WP_246522594.1">
    <property type="nucleotide sequence ID" value="NZ_JAAEDI010000034.1"/>
</dbReference>
<dbReference type="Gene3D" id="2.30.30.240">
    <property type="entry name" value="PRC-barrel domain"/>
    <property type="match status" value="1"/>
</dbReference>
<dbReference type="PANTHER" id="PTHR36505:SF1">
    <property type="entry name" value="BLR1072 PROTEIN"/>
    <property type="match status" value="1"/>
</dbReference>
<accession>A0ABS5EP19</accession>
<dbReference type="InterPro" id="IPR011033">
    <property type="entry name" value="PRC_barrel-like_sf"/>
</dbReference>